<sequence>MIKVFPRLQTVWLGQLPKLVRFCCGDYIEFPMLSTLQIEECPQFTAFVSNEVNGVVHDVPCLFNDKVSYVQLERLRQLKSFYPSMHTTEWPALKELEVKAYSNVKVFAPKNLNSQPDTLTGTEQPLFWFSKDAFPCLEVFDTDQADAMEIFKLNKNQESTIR</sequence>
<dbReference type="EMBL" id="AWUE01015207">
    <property type="protein sequence ID" value="OMO98978.1"/>
    <property type="molecule type" value="Genomic_DNA"/>
</dbReference>
<evidence type="ECO:0000313" key="2">
    <source>
        <dbReference type="Proteomes" id="UP000187203"/>
    </source>
</evidence>
<reference evidence="2" key="1">
    <citation type="submission" date="2013-09" db="EMBL/GenBank/DDBJ databases">
        <title>Corchorus olitorius genome sequencing.</title>
        <authorList>
            <person name="Alam M."/>
            <person name="Haque M.S."/>
            <person name="Islam M.S."/>
            <person name="Emdad E.M."/>
            <person name="Islam M.M."/>
            <person name="Ahmed B."/>
            <person name="Halim A."/>
            <person name="Hossen Q.M.M."/>
            <person name="Hossain M.Z."/>
            <person name="Ahmed R."/>
            <person name="Khan M.M."/>
            <person name="Islam R."/>
            <person name="Rashid M.M."/>
            <person name="Khan S.A."/>
            <person name="Rahman M.S."/>
            <person name="Alam M."/>
            <person name="Yahiya A.S."/>
            <person name="Khan M.S."/>
            <person name="Azam M.S."/>
            <person name="Haque T."/>
            <person name="Lashkar M.Z.H."/>
            <person name="Akhand A.I."/>
            <person name="Morshed G."/>
            <person name="Roy S."/>
            <person name="Uddin K.S."/>
            <person name="Rabeya T."/>
            <person name="Hossain A.S."/>
            <person name="Chowdhury A."/>
            <person name="Snigdha A.R."/>
            <person name="Mortoza M.S."/>
            <person name="Matin S.A."/>
            <person name="Hoque S.M.E."/>
            <person name="Islam M.K."/>
            <person name="Roy D.K."/>
            <person name="Haider R."/>
            <person name="Moosa M.M."/>
            <person name="Elias S.M."/>
            <person name="Hasan A.M."/>
            <person name="Jahan S."/>
            <person name="Shafiuddin M."/>
            <person name="Mahmood N."/>
            <person name="Shommy N.S."/>
        </authorList>
    </citation>
    <scope>NUCLEOTIDE SEQUENCE [LARGE SCALE GENOMIC DNA]</scope>
    <source>
        <strain evidence="2">cv. O-4</strain>
    </source>
</reference>
<organism evidence="1 2">
    <name type="scientific">Corchorus olitorius</name>
    <dbReference type="NCBI Taxonomy" id="93759"/>
    <lineage>
        <taxon>Eukaryota</taxon>
        <taxon>Viridiplantae</taxon>
        <taxon>Streptophyta</taxon>
        <taxon>Embryophyta</taxon>
        <taxon>Tracheophyta</taxon>
        <taxon>Spermatophyta</taxon>
        <taxon>Magnoliopsida</taxon>
        <taxon>eudicotyledons</taxon>
        <taxon>Gunneridae</taxon>
        <taxon>Pentapetalae</taxon>
        <taxon>rosids</taxon>
        <taxon>malvids</taxon>
        <taxon>Malvales</taxon>
        <taxon>Malvaceae</taxon>
        <taxon>Grewioideae</taxon>
        <taxon>Apeibeae</taxon>
        <taxon>Corchorus</taxon>
    </lineage>
</organism>
<keyword evidence="2" id="KW-1185">Reference proteome</keyword>
<name>A0A1R3JVZ8_9ROSI</name>
<proteinExistence type="predicted"/>
<dbReference type="Proteomes" id="UP000187203">
    <property type="component" value="Unassembled WGS sequence"/>
</dbReference>
<comment type="caution">
    <text evidence="1">The sequence shown here is derived from an EMBL/GenBank/DDBJ whole genome shotgun (WGS) entry which is preliminary data.</text>
</comment>
<accession>A0A1R3JVZ8</accession>
<gene>
    <name evidence="1" type="ORF">COLO4_13587</name>
</gene>
<evidence type="ECO:0000313" key="1">
    <source>
        <dbReference type="EMBL" id="OMO98978.1"/>
    </source>
</evidence>
<dbReference type="AlphaFoldDB" id="A0A1R3JVZ8"/>
<protein>
    <submittedName>
        <fullName evidence="1">Disease resistance protein</fullName>
    </submittedName>
</protein>
<dbReference type="OrthoDB" id="958531at2759"/>